<evidence type="ECO:0000256" key="8">
    <source>
        <dbReference type="ARBA" id="ARBA00022723"/>
    </source>
</evidence>
<comment type="subcellular location">
    <subcellularLocation>
        <location evidence="1">Membrane</location>
    </subcellularLocation>
</comment>
<dbReference type="InterPro" id="IPR002326">
    <property type="entry name" value="Cyt_c1"/>
</dbReference>
<proteinExistence type="inferred from homology"/>
<evidence type="ECO:0000256" key="13">
    <source>
        <dbReference type="PIRSR" id="PIRSR602326-1"/>
    </source>
</evidence>
<dbReference type="InterPro" id="IPR021157">
    <property type="entry name" value="Cyt_c1_TM_anchor_C"/>
</dbReference>
<feature type="binding site" description="covalent" evidence="13">
    <location>
        <position position="72"/>
    </location>
    <ligand>
        <name>heme c</name>
        <dbReference type="ChEBI" id="CHEBI:61717"/>
    </ligand>
</feature>
<keyword evidence="12 14" id="KW-0472">Membrane</keyword>
<dbReference type="InterPro" id="IPR009056">
    <property type="entry name" value="Cyt_c-like_dom"/>
</dbReference>
<evidence type="ECO:0000256" key="15">
    <source>
        <dbReference type="SAM" id="SignalP"/>
    </source>
</evidence>
<comment type="cofactor">
    <cofactor evidence="13">
        <name>heme c</name>
        <dbReference type="ChEBI" id="CHEBI:61717"/>
    </cofactor>
    <text evidence="13">Binds 1 heme c group covalently per subunit.</text>
</comment>
<dbReference type="SUPFAM" id="SSF46626">
    <property type="entry name" value="Cytochrome c"/>
    <property type="match status" value="1"/>
</dbReference>
<keyword evidence="5 13" id="KW-0349">Heme</keyword>
<feature type="transmembrane region" description="Helical" evidence="14">
    <location>
        <begin position="256"/>
        <end position="274"/>
    </location>
</feature>
<keyword evidence="6" id="KW-0679">Respiratory chain</keyword>
<gene>
    <name evidence="17" type="ORF">E8L99_22350</name>
</gene>
<dbReference type="EMBL" id="CP039865">
    <property type="protein sequence ID" value="QCK88305.1"/>
    <property type="molecule type" value="Genomic_DNA"/>
</dbReference>
<evidence type="ECO:0000256" key="9">
    <source>
        <dbReference type="ARBA" id="ARBA00022982"/>
    </source>
</evidence>
<feature type="signal peptide" evidence="15">
    <location>
        <begin position="1"/>
        <end position="33"/>
    </location>
</feature>
<dbReference type="SUPFAM" id="SSF81496">
    <property type="entry name" value="Cytochrome c1 subunit of cytochrome bc1 complex (Ubiquinol-cytochrome c reductase), transmembrane anchor"/>
    <property type="match status" value="1"/>
</dbReference>
<dbReference type="PANTHER" id="PTHR10266">
    <property type="entry name" value="CYTOCHROME C1"/>
    <property type="match status" value="1"/>
</dbReference>
<evidence type="ECO:0000256" key="2">
    <source>
        <dbReference type="ARBA" id="ARBA00006488"/>
    </source>
</evidence>
<dbReference type="AlphaFoldDB" id="A0A4D7QM41"/>
<evidence type="ECO:0000256" key="11">
    <source>
        <dbReference type="ARBA" id="ARBA00023004"/>
    </source>
</evidence>
<sequence length="284" mass="31316">MTMKITSLRVAATAGLLGGLLGLALVSAQPARAAEQENPPRANWTFAGPFGQFDRAQLQRGFQVYKEVCSACHSVSQLSFRNLAQPGGPQFPADQAAQIAIDWQQKVREIGDDGQPAERTPRLSDRIPGPFANVKAAEAAHGGKAPPDLSLMAKARSYERGFPWFLIDIFPPAYQEHGVDYVRAFLLGYEDGHEVPPGTHYNKYFPGNAVAMPNILQDGQVTYSDGSPATRAQYASDVTAFLMWAAEPHMEQRKRIGFQVLLFVLVLSILLYFTKKKVWAKVEH</sequence>
<keyword evidence="4" id="KW-0813">Transport</keyword>
<keyword evidence="11 13" id="KW-0408">Iron</keyword>
<feature type="domain" description="Cytochrome c" evidence="16">
    <location>
        <begin position="56"/>
        <end position="190"/>
    </location>
</feature>
<dbReference type="Proteomes" id="UP000298588">
    <property type="component" value="Chromosome"/>
</dbReference>
<dbReference type="PRINTS" id="PR00603">
    <property type="entry name" value="CYTOCHROMEC1"/>
</dbReference>
<keyword evidence="10 14" id="KW-1133">Transmembrane helix</keyword>
<evidence type="ECO:0000256" key="7">
    <source>
        <dbReference type="ARBA" id="ARBA00022692"/>
    </source>
</evidence>
<evidence type="ECO:0000256" key="1">
    <source>
        <dbReference type="ARBA" id="ARBA00004370"/>
    </source>
</evidence>
<keyword evidence="18" id="KW-1185">Reference proteome</keyword>
<reference evidence="17 18" key="1">
    <citation type="submission" date="2019-04" db="EMBL/GenBank/DDBJ databases">
        <title>Phreatobacter aquaticus sp. nov.</title>
        <authorList>
            <person name="Choi A."/>
            <person name="Baek K."/>
        </authorList>
    </citation>
    <scope>NUCLEOTIDE SEQUENCE [LARGE SCALE GENOMIC DNA]</scope>
    <source>
        <strain evidence="17 18">NMCR1094</strain>
    </source>
</reference>
<evidence type="ECO:0000313" key="18">
    <source>
        <dbReference type="Proteomes" id="UP000298588"/>
    </source>
</evidence>
<evidence type="ECO:0000256" key="5">
    <source>
        <dbReference type="ARBA" id="ARBA00022617"/>
    </source>
</evidence>
<organism evidence="17 18">
    <name type="scientific">Phreatobacter aquaticus</name>
    <dbReference type="NCBI Taxonomy" id="2570229"/>
    <lineage>
        <taxon>Bacteria</taxon>
        <taxon>Pseudomonadati</taxon>
        <taxon>Pseudomonadota</taxon>
        <taxon>Alphaproteobacteria</taxon>
        <taxon>Hyphomicrobiales</taxon>
        <taxon>Phreatobacteraceae</taxon>
        <taxon>Phreatobacter</taxon>
    </lineage>
</organism>
<keyword evidence="15" id="KW-0732">Signal</keyword>
<evidence type="ECO:0000259" key="16">
    <source>
        <dbReference type="PROSITE" id="PS51007"/>
    </source>
</evidence>
<dbReference type="Gene3D" id="1.10.760.10">
    <property type="entry name" value="Cytochrome c-like domain"/>
    <property type="match status" value="1"/>
</dbReference>
<evidence type="ECO:0000256" key="12">
    <source>
        <dbReference type="ARBA" id="ARBA00023136"/>
    </source>
</evidence>
<name>A0A4D7QM41_9HYPH</name>
<dbReference type="Pfam" id="PF02167">
    <property type="entry name" value="Cytochrom_C1"/>
    <property type="match status" value="1"/>
</dbReference>
<dbReference type="GO" id="GO:0046872">
    <property type="term" value="F:metal ion binding"/>
    <property type="evidence" value="ECO:0007669"/>
    <property type="project" value="UniProtKB-KW"/>
</dbReference>
<dbReference type="GO" id="GO:0009055">
    <property type="term" value="F:electron transfer activity"/>
    <property type="evidence" value="ECO:0007669"/>
    <property type="project" value="InterPro"/>
</dbReference>
<protein>
    <recommendedName>
        <fullName evidence="3">Cytochrome c1</fullName>
    </recommendedName>
</protein>
<feature type="chain" id="PRO_5020201377" description="Cytochrome c1" evidence="15">
    <location>
        <begin position="34"/>
        <end position="284"/>
    </location>
</feature>
<dbReference type="PANTHER" id="PTHR10266:SF3">
    <property type="entry name" value="CYTOCHROME C1, HEME PROTEIN, MITOCHONDRIAL"/>
    <property type="match status" value="1"/>
</dbReference>
<feature type="binding site" description="covalent" evidence="13">
    <location>
        <position position="212"/>
    </location>
    <ligand>
        <name>heme c</name>
        <dbReference type="ChEBI" id="CHEBI:61717"/>
    </ligand>
</feature>
<dbReference type="Gene3D" id="1.20.5.100">
    <property type="entry name" value="Cytochrome c1, transmembrane anchor, C-terminal"/>
    <property type="match status" value="1"/>
</dbReference>
<feature type="binding site" description="covalent" evidence="13">
    <location>
        <position position="73"/>
    </location>
    <ligand>
        <name>heme c</name>
        <dbReference type="ChEBI" id="CHEBI:61717"/>
    </ligand>
</feature>
<evidence type="ECO:0000256" key="4">
    <source>
        <dbReference type="ARBA" id="ARBA00022448"/>
    </source>
</evidence>
<dbReference type="PROSITE" id="PS51007">
    <property type="entry name" value="CYTC"/>
    <property type="match status" value="1"/>
</dbReference>
<keyword evidence="7 14" id="KW-0812">Transmembrane</keyword>
<dbReference type="KEGG" id="paqt:E8L99_22350"/>
<comment type="similarity">
    <text evidence="2">Belongs to the cytochrome c family.</text>
</comment>
<evidence type="ECO:0000256" key="14">
    <source>
        <dbReference type="SAM" id="Phobius"/>
    </source>
</evidence>
<feature type="binding site" description="covalent" evidence="13">
    <location>
        <position position="69"/>
    </location>
    <ligand>
        <name>heme c</name>
        <dbReference type="ChEBI" id="CHEBI:61717"/>
    </ligand>
</feature>
<dbReference type="OrthoDB" id="9808471at2"/>
<dbReference type="InterPro" id="IPR036909">
    <property type="entry name" value="Cyt_c-like_dom_sf"/>
</dbReference>
<evidence type="ECO:0000256" key="6">
    <source>
        <dbReference type="ARBA" id="ARBA00022660"/>
    </source>
</evidence>
<evidence type="ECO:0000256" key="3">
    <source>
        <dbReference type="ARBA" id="ARBA00016165"/>
    </source>
</evidence>
<keyword evidence="8 13" id="KW-0479">Metal-binding</keyword>
<accession>A0A4D7QM41</accession>
<keyword evidence="9" id="KW-0249">Electron transport</keyword>
<dbReference type="GO" id="GO:0020037">
    <property type="term" value="F:heme binding"/>
    <property type="evidence" value="ECO:0007669"/>
    <property type="project" value="InterPro"/>
</dbReference>
<evidence type="ECO:0000313" key="17">
    <source>
        <dbReference type="EMBL" id="QCK88305.1"/>
    </source>
</evidence>
<evidence type="ECO:0000256" key="10">
    <source>
        <dbReference type="ARBA" id="ARBA00022989"/>
    </source>
</evidence>
<dbReference type="GO" id="GO:0016020">
    <property type="term" value="C:membrane"/>
    <property type="evidence" value="ECO:0007669"/>
    <property type="project" value="UniProtKB-SubCell"/>
</dbReference>